<comment type="caution">
    <text evidence="1">The sequence shown here is derived from an EMBL/GenBank/DDBJ whole genome shotgun (WGS) entry which is preliminary data.</text>
</comment>
<proteinExistence type="predicted"/>
<dbReference type="EMBL" id="JBHLVO010000003">
    <property type="protein sequence ID" value="MFC0270936.1"/>
    <property type="molecule type" value="Genomic_DNA"/>
</dbReference>
<sequence>MDQNNEFFVVLDEPTSMSRETLERKQEKLSEGCCTVLDAGRVAYKGTLPGEGHRKAIE</sequence>
<protein>
    <submittedName>
        <fullName evidence="1">Uncharacterized protein</fullName>
    </submittedName>
</protein>
<gene>
    <name evidence="1" type="ORF">ACFFIX_05675</name>
</gene>
<evidence type="ECO:0000313" key="2">
    <source>
        <dbReference type="Proteomes" id="UP001589854"/>
    </source>
</evidence>
<name>A0ABV6GBZ5_9BACI</name>
<reference evidence="1 2" key="1">
    <citation type="submission" date="2024-09" db="EMBL/GenBank/DDBJ databases">
        <authorList>
            <person name="Sun Q."/>
            <person name="Mori K."/>
        </authorList>
    </citation>
    <scope>NUCLEOTIDE SEQUENCE [LARGE SCALE GENOMIC DNA]</scope>
    <source>
        <strain evidence="1 2">CCM 7228</strain>
    </source>
</reference>
<dbReference type="Proteomes" id="UP001589854">
    <property type="component" value="Unassembled WGS sequence"/>
</dbReference>
<organism evidence="1 2">
    <name type="scientific">Metabacillus herbersteinensis</name>
    <dbReference type="NCBI Taxonomy" id="283816"/>
    <lineage>
        <taxon>Bacteria</taxon>
        <taxon>Bacillati</taxon>
        <taxon>Bacillota</taxon>
        <taxon>Bacilli</taxon>
        <taxon>Bacillales</taxon>
        <taxon>Bacillaceae</taxon>
        <taxon>Metabacillus</taxon>
    </lineage>
</organism>
<dbReference type="RefSeq" id="WP_378931457.1">
    <property type="nucleotide sequence ID" value="NZ_JBHLVO010000003.1"/>
</dbReference>
<evidence type="ECO:0000313" key="1">
    <source>
        <dbReference type="EMBL" id="MFC0270936.1"/>
    </source>
</evidence>
<accession>A0ABV6GBZ5</accession>
<keyword evidence="2" id="KW-1185">Reference proteome</keyword>